<evidence type="ECO:0000313" key="12">
    <source>
        <dbReference type="Proteomes" id="UP000807716"/>
    </source>
</evidence>
<evidence type="ECO:0000256" key="2">
    <source>
        <dbReference type="ARBA" id="ARBA00012831"/>
    </source>
</evidence>
<dbReference type="GO" id="GO:0005737">
    <property type="term" value="C:cytoplasm"/>
    <property type="evidence" value="ECO:0007669"/>
    <property type="project" value="InterPro"/>
</dbReference>
<comment type="catalytic activity">
    <reaction evidence="9">
        <text>tRNA(Pro) + L-proline + ATP = L-prolyl-tRNA(Pro) + AMP + diphosphate</text>
        <dbReference type="Rhea" id="RHEA:14305"/>
        <dbReference type="Rhea" id="RHEA-COMP:9700"/>
        <dbReference type="Rhea" id="RHEA-COMP:9702"/>
        <dbReference type="ChEBI" id="CHEBI:30616"/>
        <dbReference type="ChEBI" id="CHEBI:33019"/>
        <dbReference type="ChEBI" id="CHEBI:60039"/>
        <dbReference type="ChEBI" id="CHEBI:78442"/>
        <dbReference type="ChEBI" id="CHEBI:78532"/>
        <dbReference type="ChEBI" id="CHEBI:456215"/>
        <dbReference type="EC" id="6.1.1.15"/>
    </reaction>
</comment>
<keyword evidence="4" id="KW-0547">Nucleotide-binding</keyword>
<dbReference type="Pfam" id="PF03129">
    <property type="entry name" value="HGTP_anticodon"/>
    <property type="match status" value="1"/>
</dbReference>
<evidence type="ECO:0000256" key="8">
    <source>
        <dbReference type="ARBA" id="ARBA00029731"/>
    </source>
</evidence>
<dbReference type="Gene3D" id="3.40.50.800">
    <property type="entry name" value="Anticodon-binding domain"/>
    <property type="match status" value="1"/>
</dbReference>
<dbReference type="CDD" id="cd00862">
    <property type="entry name" value="ProRS_anticodon_zinc"/>
    <property type="match status" value="1"/>
</dbReference>
<dbReference type="PROSITE" id="PS50862">
    <property type="entry name" value="AA_TRNA_LIGASE_II"/>
    <property type="match status" value="1"/>
</dbReference>
<evidence type="ECO:0000256" key="6">
    <source>
        <dbReference type="ARBA" id="ARBA00022917"/>
    </source>
</evidence>
<evidence type="ECO:0000256" key="3">
    <source>
        <dbReference type="ARBA" id="ARBA00022598"/>
    </source>
</evidence>
<dbReference type="Gene3D" id="3.30.110.30">
    <property type="entry name" value="C-terminal domain of ProRS"/>
    <property type="match status" value="1"/>
</dbReference>
<keyword evidence="12" id="KW-1185">Reference proteome</keyword>
<dbReference type="GO" id="GO:0006433">
    <property type="term" value="P:prolyl-tRNA aminoacylation"/>
    <property type="evidence" value="ECO:0007669"/>
    <property type="project" value="InterPro"/>
</dbReference>
<dbReference type="SMART" id="SM00946">
    <property type="entry name" value="ProRS-C_1"/>
    <property type="match status" value="1"/>
</dbReference>
<keyword evidence="6" id="KW-0648">Protein biosynthesis</keyword>
<evidence type="ECO:0000256" key="7">
    <source>
        <dbReference type="ARBA" id="ARBA00023146"/>
    </source>
</evidence>
<sequence>MTDHTTKIGMEYTKEGDFSKWYQQVLTRSDMIEYYDVSGCYILRPWAYGIWEQIQGRALEKEKEHVEGFAPEVAWVTKAGDSELEEHLAIRPTSETVMYSSFAKWIRSHRDLPLKVNQWCNVVRWEFSNCQPFIRSREFLWQEGHTAHATKADADAEVATVLDLYRQVYEDLLAVPVIRGVKSEKEKFAGGLYTTTVEAYIPATGRGVQAATSHCLGQNFAHMFDIQFEDATAAAATAATQISMGSDNAITTETHRLHVWQNSWGFSTRSLGVLVMIHGDDRGLVLPPRVATLQVVIIPCGINSRTSEEDKVAVQRCCTENLQRLLRAGIRAKVDDRSHYSAGYKFNHWELKGVPLRLEIGPKDVQRQQVVAVRRDTGAKTVVVTQQAGGGDGHSYDGGQDSAAGLVVKQVQVLLDTMHTDMFERAKALRDARLLVIQDDGGSDCWSTKVGAALDKRHWVMIPWCEETACEVNIKERTATRTTMTTADGGTTVAAAAGAKSLCIPFDQPQQDDLRIVQGQTKCLACDKDAKRWGLFGRSY</sequence>
<dbReference type="InterPro" id="IPR004154">
    <property type="entry name" value="Anticodon-bd"/>
</dbReference>
<name>A0A9P6QN80_9FUNG</name>
<dbReference type="InterPro" id="IPR004499">
    <property type="entry name" value="Pro-tRNA-ligase_IIa_arc-type"/>
</dbReference>
<dbReference type="GO" id="GO:0004827">
    <property type="term" value="F:proline-tRNA ligase activity"/>
    <property type="evidence" value="ECO:0007669"/>
    <property type="project" value="UniProtKB-EC"/>
</dbReference>
<keyword evidence="5" id="KW-0067">ATP-binding</keyword>
<organism evidence="11 12">
    <name type="scientific">Actinomortierella ambigua</name>
    <dbReference type="NCBI Taxonomy" id="1343610"/>
    <lineage>
        <taxon>Eukaryota</taxon>
        <taxon>Fungi</taxon>
        <taxon>Fungi incertae sedis</taxon>
        <taxon>Mucoromycota</taxon>
        <taxon>Mortierellomycotina</taxon>
        <taxon>Mortierellomycetes</taxon>
        <taxon>Mortierellales</taxon>
        <taxon>Mortierellaceae</taxon>
        <taxon>Actinomortierella</taxon>
    </lineage>
</organism>
<dbReference type="EC" id="6.1.1.15" evidence="2"/>
<dbReference type="FunFam" id="3.40.50.800:FF:000005">
    <property type="entry name" value="bifunctional glutamate/proline--tRNA ligase"/>
    <property type="match status" value="1"/>
</dbReference>
<keyword evidence="7" id="KW-0030">Aminoacyl-tRNA synthetase</keyword>
<dbReference type="CDD" id="cd00778">
    <property type="entry name" value="ProRS_core_arch_euk"/>
    <property type="match status" value="1"/>
</dbReference>
<dbReference type="PANTHER" id="PTHR43382">
    <property type="entry name" value="PROLYL-TRNA SYNTHETASE"/>
    <property type="match status" value="1"/>
</dbReference>
<dbReference type="EMBL" id="JAAAJB010000020">
    <property type="protein sequence ID" value="KAG0269665.1"/>
    <property type="molecule type" value="Genomic_DNA"/>
</dbReference>
<dbReference type="InterPro" id="IPR033721">
    <property type="entry name" value="ProRS_core_arch_euk"/>
</dbReference>
<comment type="caution">
    <text evidence="11">The sequence shown here is derived from an EMBL/GenBank/DDBJ whole genome shotgun (WGS) entry which is preliminary data.</text>
</comment>
<proteinExistence type="inferred from homology"/>
<evidence type="ECO:0000259" key="10">
    <source>
        <dbReference type="PROSITE" id="PS50862"/>
    </source>
</evidence>
<dbReference type="Gene3D" id="3.30.930.10">
    <property type="entry name" value="Bira Bifunctional Protein, Domain 2"/>
    <property type="match status" value="1"/>
</dbReference>
<dbReference type="Proteomes" id="UP000807716">
    <property type="component" value="Unassembled WGS sequence"/>
</dbReference>
<dbReference type="HAMAP" id="MF_01571">
    <property type="entry name" value="Pro_tRNA_synth_type3"/>
    <property type="match status" value="1"/>
</dbReference>
<keyword evidence="3" id="KW-0436">Ligase</keyword>
<dbReference type="SUPFAM" id="SSF55681">
    <property type="entry name" value="Class II aaRS and biotin synthetases"/>
    <property type="match status" value="1"/>
</dbReference>
<dbReference type="SUPFAM" id="SSF64586">
    <property type="entry name" value="C-terminal domain of ProRS"/>
    <property type="match status" value="1"/>
</dbReference>
<evidence type="ECO:0000313" key="11">
    <source>
        <dbReference type="EMBL" id="KAG0269665.1"/>
    </source>
</evidence>
<evidence type="ECO:0000256" key="4">
    <source>
        <dbReference type="ARBA" id="ARBA00022741"/>
    </source>
</evidence>
<protein>
    <recommendedName>
        <fullName evidence="2">proline--tRNA ligase</fullName>
        <ecNumber evidence="2">6.1.1.15</ecNumber>
    </recommendedName>
    <alternativeName>
        <fullName evidence="8">Prolyl-tRNA synthetase</fullName>
    </alternativeName>
</protein>
<dbReference type="InterPro" id="IPR045864">
    <property type="entry name" value="aa-tRNA-synth_II/BPL/LPL"/>
</dbReference>
<dbReference type="FunFam" id="3.30.110.30:FF:000001">
    <property type="entry name" value="Bifunctional glutamate/proline--tRNA ligase"/>
    <property type="match status" value="1"/>
</dbReference>
<evidence type="ECO:0000256" key="5">
    <source>
        <dbReference type="ARBA" id="ARBA00022840"/>
    </source>
</evidence>
<dbReference type="AlphaFoldDB" id="A0A9P6QN80"/>
<dbReference type="InterPro" id="IPR017449">
    <property type="entry name" value="Pro-tRNA_synth_II"/>
</dbReference>
<evidence type="ECO:0000256" key="9">
    <source>
        <dbReference type="ARBA" id="ARBA00047671"/>
    </source>
</evidence>
<dbReference type="GO" id="GO:0017101">
    <property type="term" value="C:aminoacyl-tRNA synthetase multienzyme complex"/>
    <property type="evidence" value="ECO:0007669"/>
    <property type="project" value="TreeGrafter"/>
</dbReference>
<dbReference type="Pfam" id="PF00587">
    <property type="entry name" value="tRNA-synt_2b"/>
    <property type="match status" value="1"/>
</dbReference>
<dbReference type="PANTHER" id="PTHR43382:SF2">
    <property type="entry name" value="BIFUNCTIONAL GLUTAMATE_PROLINE--TRNA LIGASE"/>
    <property type="match status" value="1"/>
</dbReference>
<accession>A0A9P6QN80</accession>
<dbReference type="GO" id="GO:0005524">
    <property type="term" value="F:ATP binding"/>
    <property type="evidence" value="ECO:0007669"/>
    <property type="project" value="UniProtKB-KW"/>
</dbReference>
<evidence type="ECO:0000256" key="1">
    <source>
        <dbReference type="ARBA" id="ARBA00008226"/>
    </source>
</evidence>
<dbReference type="Pfam" id="PF09180">
    <property type="entry name" value="ProRS-C_1"/>
    <property type="match status" value="1"/>
</dbReference>
<dbReference type="InterPro" id="IPR002314">
    <property type="entry name" value="aa-tRNA-synt_IIb"/>
</dbReference>
<comment type="similarity">
    <text evidence="1">Belongs to the class-II aminoacyl-tRNA synthetase family.</text>
</comment>
<dbReference type="SUPFAM" id="SSF52954">
    <property type="entry name" value="Class II aaRS ABD-related"/>
    <property type="match status" value="1"/>
</dbReference>
<dbReference type="InterPro" id="IPR006195">
    <property type="entry name" value="aa-tRNA-synth_II"/>
</dbReference>
<dbReference type="InterPro" id="IPR036621">
    <property type="entry name" value="Anticodon-bd_dom_sf"/>
</dbReference>
<feature type="domain" description="Aminoacyl-transfer RNA synthetases class-II family profile" evidence="10">
    <location>
        <begin position="47"/>
        <end position="287"/>
    </location>
</feature>
<gene>
    <name evidence="11" type="ORF">DFQ27_002629</name>
</gene>
<dbReference type="InterPro" id="IPR016061">
    <property type="entry name" value="Pro-tRNA_ligase_II_C"/>
</dbReference>
<reference evidence="11" key="1">
    <citation type="journal article" date="2020" name="Fungal Divers.">
        <title>Resolving the Mortierellaceae phylogeny through synthesis of multi-gene phylogenetics and phylogenomics.</title>
        <authorList>
            <person name="Vandepol N."/>
            <person name="Liber J."/>
            <person name="Desiro A."/>
            <person name="Na H."/>
            <person name="Kennedy M."/>
            <person name="Barry K."/>
            <person name="Grigoriev I.V."/>
            <person name="Miller A.N."/>
            <person name="O'Donnell K."/>
            <person name="Stajich J.E."/>
            <person name="Bonito G."/>
        </authorList>
    </citation>
    <scope>NUCLEOTIDE SEQUENCE</scope>
    <source>
        <strain evidence="11">BC1065</strain>
    </source>
</reference>
<dbReference type="OrthoDB" id="1350766at2759"/>